<dbReference type="PROSITE" id="PS50893">
    <property type="entry name" value="ABC_TRANSPORTER_2"/>
    <property type="match status" value="1"/>
</dbReference>
<keyword evidence="6" id="KW-1133">Transmembrane helix</keyword>
<dbReference type="CDD" id="cd18552">
    <property type="entry name" value="ABC_6TM_MsbA_like"/>
    <property type="match status" value="1"/>
</dbReference>
<dbReference type="PANTHER" id="PTHR24221">
    <property type="entry name" value="ATP-BINDING CASSETTE SUB-FAMILY B"/>
    <property type="match status" value="1"/>
</dbReference>
<sequence length="612" mass="67536">MPTFRRYLSLLRPHRARLALAIVFMLLNAISTTLSFTMVEPFTKLLFATVSGDAVAAPAPLPLPDFVPGAHAIAGLAADWNHWLFDTRRIVGFERLCFVILGLFFVKNVSEYLSSFLSVSVEQAMLRDLRGIVFAHLQRLSLSFYHGKRTGALISQVTNDVDIMRQIIAAGISNLLKDGLTLVGCLVIVFLSSWKLALLSMLVLPPAGWMLAVIGRKVRSRSGRTQERMADLTGILQESIMGARVVKAFGMEGFEQSRFEKANQGYFASFVRMRRVASAAKPISEYAMILLAVGIAWVGAREIFEHQSLPPGRFLQFVTALLGIIGPVKSLSELNNSIAAGLGASDRVFRLLDTEPTISDRPDARDLPPLTDAVRFEKVGFSYDTGDPVLRDVDFEVKRGEVVALVGASGAGKSTTLDLLGRFYEPTSGRITFDGIDLRDARTSSLRRQLGIVTQETILFHDSVRANIAYGLPDVPMERVREAARAANAHTFIEKLPEGYDTVIGDRGVRLSGGERQRLAIARALLKNPPLLLLDEATSALDTENERLVQEALERLMRERTVFVIAHRLSTVQHANRILVFEGGRIVESGTHAELLAAGGAYRRLHDLQFRD</sequence>
<evidence type="ECO:0000313" key="10">
    <source>
        <dbReference type="EMBL" id="MBI5168948.1"/>
    </source>
</evidence>
<organism evidence="10 11">
    <name type="scientific">Eiseniibacteriota bacterium</name>
    <dbReference type="NCBI Taxonomy" id="2212470"/>
    <lineage>
        <taxon>Bacteria</taxon>
        <taxon>Candidatus Eiseniibacteriota</taxon>
    </lineage>
</organism>
<dbReference type="AlphaFoldDB" id="A0A933SBW9"/>
<keyword evidence="3" id="KW-0812">Transmembrane</keyword>
<dbReference type="SUPFAM" id="SSF90123">
    <property type="entry name" value="ABC transporter transmembrane region"/>
    <property type="match status" value="1"/>
</dbReference>
<dbReference type="Pfam" id="PF00005">
    <property type="entry name" value="ABC_tran"/>
    <property type="match status" value="1"/>
</dbReference>
<evidence type="ECO:0000256" key="3">
    <source>
        <dbReference type="ARBA" id="ARBA00022692"/>
    </source>
</evidence>
<dbReference type="PANTHER" id="PTHR24221:SF654">
    <property type="entry name" value="ATP-BINDING CASSETTE SUB-FAMILY B MEMBER 6"/>
    <property type="match status" value="1"/>
</dbReference>
<dbReference type="GO" id="GO:0005524">
    <property type="term" value="F:ATP binding"/>
    <property type="evidence" value="ECO:0007669"/>
    <property type="project" value="UniProtKB-KW"/>
</dbReference>
<reference evidence="10" key="1">
    <citation type="submission" date="2020-07" db="EMBL/GenBank/DDBJ databases">
        <title>Huge and variable diversity of episymbiotic CPR bacteria and DPANN archaea in groundwater ecosystems.</title>
        <authorList>
            <person name="He C.Y."/>
            <person name="Keren R."/>
            <person name="Whittaker M."/>
            <person name="Farag I.F."/>
            <person name="Doudna J."/>
            <person name="Cate J.H.D."/>
            <person name="Banfield J.F."/>
        </authorList>
    </citation>
    <scope>NUCLEOTIDE SEQUENCE</scope>
    <source>
        <strain evidence="10">NC_groundwater_1813_Pr3_B-0.1um_71_17</strain>
    </source>
</reference>
<dbReference type="Gene3D" id="1.20.1560.10">
    <property type="entry name" value="ABC transporter type 1, transmembrane domain"/>
    <property type="match status" value="1"/>
</dbReference>
<dbReference type="InterPro" id="IPR003439">
    <property type="entry name" value="ABC_transporter-like_ATP-bd"/>
</dbReference>
<comment type="subcellular location">
    <subcellularLocation>
        <location evidence="1">Cell membrane</location>
        <topology evidence="1">Multi-pass membrane protein</topology>
    </subcellularLocation>
</comment>
<evidence type="ECO:0000256" key="2">
    <source>
        <dbReference type="ARBA" id="ARBA00022448"/>
    </source>
</evidence>
<dbReference type="InterPro" id="IPR011527">
    <property type="entry name" value="ABC1_TM_dom"/>
</dbReference>
<protein>
    <submittedName>
        <fullName evidence="10">ABC transporter ATP-binding protein</fullName>
    </submittedName>
</protein>
<accession>A0A933SBW9</accession>
<dbReference type="GO" id="GO:0005886">
    <property type="term" value="C:plasma membrane"/>
    <property type="evidence" value="ECO:0007669"/>
    <property type="project" value="UniProtKB-SubCell"/>
</dbReference>
<proteinExistence type="predicted"/>
<evidence type="ECO:0000256" key="1">
    <source>
        <dbReference type="ARBA" id="ARBA00004651"/>
    </source>
</evidence>
<dbReference type="Proteomes" id="UP000696931">
    <property type="component" value="Unassembled WGS sequence"/>
</dbReference>
<dbReference type="FunFam" id="3.40.50.300:FF:000287">
    <property type="entry name" value="Multidrug ABC transporter ATP-binding protein"/>
    <property type="match status" value="1"/>
</dbReference>
<keyword evidence="7" id="KW-0472">Membrane</keyword>
<comment type="caution">
    <text evidence="10">The sequence shown here is derived from an EMBL/GenBank/DDBJ whole genome shotgun (WGS) entry which is preliminary data.</text>
</comment>
<dbReference type="SUPFAM" id="SSF52540">
    <property type="entry name" value="P-loop containing nucleoside triphosphate hydrolases"/>
    <property type="match status" value="1"/>
</dbReference>
<dbReference type="SMART" id="SM00382">
    <property type="entry name" value="AAA"/>
    <property type="match status" value="1"/>
</dbReference>
<evidence type="ECO:0000259" key="8">
    <source>
        <dbReference type="PROSITE" id="PS50893"/>
    </source>
</evidence>
<dbReference type="GO" id="GO:0034040">
    <property type="term" value="F:ATPase-coupled lipid transmembrane transporter activity"/>
    <property type="evidence" value="ECO:0007669"/>
    <property type="project" value="TreeGrafter"/>
</dbReference>
<dbReference type="EMBL" id="JACRIW010000038">
    <property type="protein sequence ID" value="MBI5168948.1"/>
    <property type="molecule type" value="Genomic_DNA"/>
</dbReference>
<evidence type="ECO:0000256" key="7">
    <source>
        <dbReference type="ARBA" id="ARBA00023136"/>
    </source>
</evidence>
<dbReference type="InterPro" id="IPR017871">
    <property type="entry name" value="ABC_transporter-like_CS"/>
</dbReference>
<keyword evidence="4" id="KW-0547">Nucleotide-binding</keyword>
<gene>
    <name evidence="10" type="ORF">HZA61_05645</name>
</gene>
<feature type="domain" description="ABC transmembrane type-1" evidence="9">
    <location>
        <begin position="19"/>
        <end position="340"/>
    </location>
</feature>
<dbReference type="PROSITE" id="PS50929">
    <property type="entry name" value="ABC_TM1F"/>
    <property type="match status" value="1"/>
</dbReference>
<evidence type="ECO:0000259" key="9">
    <source>
        <dbReference type="PROSITE" id="PS50929"/>
    </source>
</evidence>
<keyword evidence="2" id="KW-0813">Transport</keyword>
<dbReference type="InterPro" id="IPR036640">
    <property type="entry name" value="ABC1_TM_sf"/>
</dbReference>
<feature type="domain" description="ABC transporter" evidence="8">
    <location>
        <begin position="374"/>
        <end position="608"/>
    </location>
</feature>
<dbReference type="Gene3D" id="3.40.50.300">
    <property type="entry name" value="P-loop containing nucleotide triphosphate hydrolases"/>
    <property type="match status" value="1"/>
</dbReference>
<dbReference type="InterPro" id="IPR003593">
    <property type="entry name" value="AAA+_ATPase"/>
</dbReference>
<dbReference type="GO" id="GO:0016887">
    <property type="term" value="F:ATP hydrolysis activity"/>
    <property type="evidence" value="ECO:0007669"/>
    <property type="project" value="InterPro"/>
</dbReference>
<evidence type="ECO:0000256" key="4">
    <source>
        <dbReference type="ARBA" id="ARBA00022741"/>
    </source>
</evidence>
<dbReference type="PROSITE" id="PS00211">
    <property type="entry name" value="ABC_TRANSPORTER_1"/>
    <property type="match status" value="1"/>
</dbReference>
<evidence type="ECO:0000256" key="5">
    <source>
        <dbReference type="ARBA" id="ARBA00022840"/>
    </source>
</evidence>
<dbReference type="GO" id="GO:0140359">
    <property type="term" value="F:ABC-type transporter activity"/>
    <property type="evidence" value="ECO:0007669"/>
    <property type="project" value="InterPro"/>
</dbReference>
<keyword evidence="5 10" id="KW-0067">ATP-binding</keyword>
<evidence type="ECO:0000313" key="11">
    <source>
        <dbReference type="Proteomes" id="UP000696931"/>
    </source>
</evidence>
<dbReference type="Pfam" id="PF00664">
    <property type="entry name" value="ABC_membrane"/>
    <property type="match status" value="1"/>
</dbReference>
<name>A0A933SBW9_UNCEI</name>
<dbReference type="InterPro" id="IPR039421">
    <property type="entry name" value="Type_1_exporter"/>
</dbReference>
<evidence type="ECO:0000256" key="6">
    <source>
        <dbReference type="ARBA" id="ARBA00022989"/>
    </source>
</evidence>
<dbReference type="InterPro" id="IPR027417">
    <property type="entry name" value="P-loop_NTPase"/>
</dbReference>